<sequence>MNAPFVVDPQTQAAQRRAADPRVSAWVSANAGAGKTKVLTDRVLRLLLDGAPPGRILCLTFTKAAAANMSIRVFQRLGRWVTLDDDALTAELVELTGERPSRKNLSLARRLFARAVETPGGLKIETLHALCERLLHMFPFEANVPARFEVLDEDQTREAFAAETDGVLADAVLGGHPDLRTALDVVGPEAAGDALREALRGAMRKRAFFADGGRTLDAGLADLSRALGLAAGETVATIEDRILSGGLVGDADLAGRLRTGKATDDRIAAGLIAAANAPDPAQALEAYRAVFFTDDDKPRKSLGTKGVPEDARQTLADEQDRLIPLFDRLRAARTHARTSALFTLAAEIHHRVEARKARLGALDFDDLIHKTVDLLRRVDATWVLYKLDRGIDHVLVDEAQDTNPEQWEILRRITAEFAAGEGSREILRTRFAVGDPKQSIYSFQGAEPREFEETRRDWRRAADEAALPFADVGLTLSFRSAAGVLRAVDAVFAVPEHYEGLSFDDAATGTVHGSARGTAPGSVEIWPIAEPADEPEPDAWAAPVDAPEANAPAIVVARRIAAAVRDWTTTGDVCGRVWRPGDVLILVRKRSAAFEEVIRALKGFGVPVAGQDRLEVAGHIAVLDLVAAGRSGLLPADDLTLATALKTPLVGLTDDDLVRIAARRPEEETLEDALSRLAKAGDPAALRGQAALAVWIGLAATEGPFGFYAALLGPLGGRRQLVARLGGEAGDAIDVFLAAAQAFEGGSDAPSLDSFLARYVARPGRGESGHTVKRDMEAHRNEVRVMTVHGAKGLEAPVVVVIDGCEPLGRNDPPLLSLAAPAGRDLLPPVWAMGRTQDSSATAEAREMLHARSREEHNRLLYVAMTRAADHLVIAPYRGATLESPASWCEMVRIGLERGLGPGEALETPQGPVTLWREGTAGGARAHEAGTTEAGDASVPSWLHRPAAPEHEAAPPVSPSGALSAADGRPDPGRRQAVAELRKRGKLIHALVEHLPRLAPEKRAEAAARFVAARAPSMPKPKRDSLVAACLRLFDEPDLAPLFAPEARAEVALSGSVMLGGQERRVFGRVDRLALDGGRVLVCDFKTGRPLAEDAPLPAAEAAQIALYATLLQTIYPDRPIVPMLVWTSGPILRRLDPAAVAAALATIGGAVA</sequence>
<evidence type="ECO:0000256" key="1">
    <source>
        <dbReference type="ARBA" id="ARBA00022722"/>
    </source>
</evidence>
<evidence type="ECO:0000256" key="15">
    <source>
        <dbReference type="PROSITE-ProRule" id="PRU00560"/>
    </source>
</evidence>
<keyword evidence="20" id="KW-1185">Reference proteome</keyword>
<dbReference type="GO" id="GO:0005524">
    <property type="term" value="F:ATP binding"/>
    <property type="evidence" value="ECO:0007669"/>
    <property type="project" value="UniProtKB-UniRule"/>
</dbReference>
<keyword evidence="2 15" id="KW-0547">Nucleotide-binding</keyword>
<keyword evidence="3" id="KW-0227">DNA damage</keyword>
<feature type="binding site" evidence="15">
    <location>
        <begin position="29"/>
        <end position="36"/>
    </location>
    <ligand>
        <name>ATP</name>
        <dbReference type="ChEBI" id="CHEBI:30616"/>
    </ligand>
</feature>
<keyword evidence="4 15" id="KW-0378">Hydrolase</keyword>
<evidence type="ECO:0000313" key="19">
    <source>
        <dbReference type="EMBL" id="GEO98991.1"/>
    </source>
</evidence>
<comment type="catalytic activity">
    <reaction evidence="14">
        <text>ATP + H2O = ADP + phosphate + H(+)</text>
        <dbReference type="Rhea" id="RHEA:13065"/>
        <dbReference type="ChEBI" id="CHEBI:15377"/>
        <dbReference type="ChEBI" id="CHEBI:15378"/>
        <dbReference type="ChEBI" id="CHEBI:30616"/>
        <dbReference type="ChEBI" id="CHEBI:43474"/>
        <dbReference type="ChEBI" id="CHEBI:456216"/>
        <dbReference type="EC" id="5.6.2.4"/>
    </reaction>
</comment>
<name>A0A512IMT0_9HYPH</name>
<dbReference type="GO" id="GO:0005829">
    <property type="term" value="C:cytosol"/>
    <property type="evidence" value="ECO:0007669"/>
    <property type="project" value="TreeGrafter"/>
</dbReference>
<dbReference type="InterPro" id="IPR038726">
    <property type="entry name" value="PDDEXK_AddAB-type"/>
</dbReference>
<evidence type="ECO:0000256" key="7">
    <source>
        <dbReference type="ARBA" id="ARBA00022840"/>
    </source>
</evidence>
<accession>A0A512IMT0</accession>
<dbReference type="InterPro" id="IPR000212">
    <property type="entry name" value="DNA_helicase_UvrD/REP"/>
</dbReference>
<evidence type="ECO:0000313" key="20">
    <source>
        <dbReference type="Proteomes" id="UP000321258"/>
    </source>
</evidence>
<dbReference type="Pfam" id="PF12705">
    <property type="entry name" value="PDDEXK_1"/>
    <property type="match status" value="1"/>
</dbReference>
<comment type="caution">
    <text evidence="19">The sequence shown here is derived from an EMBL/GenBank/DDBJ whole genome shotgun (WGS) entry which is preliminary data.</text>
</comment>
<dbReference type="OrthoDB" id="9810135at2"/>
<reference evidence="19 20" key="1">
    <citation type="submission" date="2019-07" db="EMBL/GenBank/DDBJ databases">
        <title>Whole genome shotgun sequence of Methylobacterium haplocladii NBRC 107714.</title>
        <authorList>
            <person name="Hosoyama A."/>
            <person name="Uohara A."/>
            <person name="Ohji S."/>
            <person name="Ichikawa N."/>
        </authorList>
    </citation>
    <scope>NUCLEOTIDE SEQUENCE [LARGE SCALE GENOMIC DNA]</scope>
    <source>
        <strain evidence="19 20">NBRC 107714</strain>
    </source>
</reference>
<evidence type="ECO:0000256" key="6">
    <source>
        <dbReference type="ARBA" id="ARBA00022839"/>
    </source>
</evidence>
<keyword evidence="5 15" id="KW-0347">Helicase</keyword>
<dbReference type="GO" id="GO:0000725">
    <property type="term" value="P:recombinational repair"/>
    <property type="evidence" value="ECO:0007669"/>
    <property type="project" value="TreeGrafter"/>
</dbReference>
<evidence type="ECO:0000256" key="2">
    <source>
        <dbReference type="ARBA" id="ARBA00022741"/>
    </source>
</evidence>
<dbReference type="EC" id="5.6.2.4" evidence="12"/>
<dbReference type="PROSITE" id="PS51217">
    <property type="entry name" value="UVRD_HELICASE_CTER"/>
    <property type="match status" value="1"/>
</dbReference>
<gene>
    <name evidence="19" type="ORF">MHA02_13790</name>
</gene>
<dbReference type="GO" id="GO:0003677">
    <property type="term" value="F:DNA binding"/>
    <property type="evidence" value="ECO:0007669"/>
    <property type="project" value="UniProtKB-KW"/>
</dbReference>
<dbReference type="Proteomes" id="UP000321258">
    <property type="component" value="Unassembled WGS sequence"/>
</dbReference>
<keyword evidence="6" id="KW-0269">Exonuclease</keyword>
<evidence type="ECO:0000256" key="9">
    <source>
        <dbReference type="ARBA" id="ARBA00023204"/>
    </source>
</evidence>
<dbReference type="InterPro" id="IPR014017">
    <property type="entry name" value="DNA_helicase_UvrD-like_C"/>
</dbReference>
<keyword evidence="9" id="KW-0234">DNA repair</keyword>
<dbReference type="InterPro" id="IPR014016">
    <property type="entry name" value="UvrD-like_ATP-bd"/>
</dbReference>
<evidence type="ECO:0000256" key="5">
    <source>
        <dbReference type="ARBA" id="ARBA00022806"/>
    </source>
</evidence>
<dbReference type="GO" id="GO:0004527">
    <property type="term" value="F:exonuclease activity"/>
    <property type="evidence" value="ECO:0007669"/>
    <property type="project" value="UniProtKB-KW"/>
</dbReference>
<keyword evidence="1" id="KW-0540">Nuclease</keyword>
<feature type="domain" description="UvrD-like helicase ATP-binding" evidence="17">
    <location>
        <begin position="8"/>
        <end position="481"/>
    </location>
</feature>
<dbReference type="Pfam" id="PF13361">
    <property type="entry name" value="UvrD_C"/>
    <property type="match status" value="1"/>
</dbReference>
<dbReference type="Gene3D" id="3.90.320.10">
    <property type="match status" value="1"/>
</dbReference>
<dbReference type="AlphaFoldDB" id="A0A512IMT0"/>
<dbReference type="NCBIfam" id="TIGR02784">
    <property type="entry name" value="addA_alphas"/>
    <property type="match status" value="1"/>
</dbReference>
<keyword evidence="7 15" id="KW-0067">ATP-binding</keyword>
<protein>
    <recommendedName>
        <fullName evidence="12">DNA 3'-5' helicase</fullName>
        <ecNumber evidence="12">5.6.2.4</ecNumber>
    </recommendedName>
    <alternativeName>
        <fullName evidence="13">DNA 3'-5' helicase II</fullName>
    </alternativeName>
</protein>
<organism evidence="19 20">
    <name type="scientific">Methylobacterium haplocladii</name>
    <dbReference type="NCBI Taxonomy" id="1176176"/>
    <lineage>
        <taxon>Bacteria</taxon>
        <taxon>Pseudomonadati</taxon>
        <taxon>Pseudomonadota</taxon>
        <taxon>Alphaproteobacteria</taxon>
        <taxon>Hyphomicrobiales</taxon>
        <taxon>Methylobacteriaceae</taxon>
        <taxon>Methylobacterium</taxon>
    </lineage>
</organism>
<evidence type="ECO:0000256" key="10">
    <source>
        <dbReference type="ARBA" id="ARBA00023235"/>
    </source>
</evidence>
<evidence type="ECO:0000256" key="16">
    <source>
        <dbReference type="SAM" id="MobiDB-lite"/>
    </source>
</evidence>
<keyword evidence="8" id="KW-0238">DNA-binding</keyword>
<dbReference type="PANTHER" id="PTHR11070">
    <property type="entry name" value="UVRD / RECB / PCRA DNA HELICASE FAMILY MEMBER"/>
    <property type="match status" value="1"/>
</dbReference>
<evidence type="ECO:0000256" key="14">
    <source>
        <dbReference type="ARBA" id="ARBA00048988"/>
    </source>
</evidence>
<keyword evidence="10" id="KW-0413">Isomerase</keyword>
<evidence type="ECO:0000256" key="4">
    <source>
        <dbReference type="ARBA" id="ARBA00022801"/>
    </source>
</evidence>
<evidence type="ECO:0000256" key="13">
    <source>
        <dbReference type="ARBA" id="ARBA00034923"/>
    </source>
</evidence>
<proteinExistence type="predicted"/>
<dbReference type="Pfam" id="PF00580">
    <property type="entry name" value="UvrD-helicase"/>
    <property type="match status" value="1"/>
</dbReference>
<dbReference type="GO" id="GO:0033202">
    <property type="term" value="C:DNA helicase complex"/>
    <property type="evidence" value="ECO:0007669"/>
    <property type="project" value="TreeGrafter"/>
</dbReference>
<evidence type="ECO:0000256" key="12">
    <source>
        <dbReference type="ARBA" id="ARBA00034808"/>
    </source>
</evidence>
<evidence type="ECO:0000259" key="17">
    <source>
        <dbReference type="PROSITE" id="PS51198"/>
    </source>
</evidence>
<dbReference type="EMBL" id="BJZT01000013">
    <property type="protein sequence ID" value="GEO98991.1"/>
    <property type="molecule type" value="Genomic_DNA"/>
</dbReference>
<dbReference type="InterPro" id="IPR027417">
    <property type="entry name" value="P-loop_NTPase"/>
</dbReference>
<dbReference type="PROSITE" id="PS51198">
    <property type="entry name" value="UVRD_HELICASE_ATP_BIND"/>
    <property type="match status" value="1"/>
</dbReference>
<feature type="domain" description="UvrD-like helicase C-terminal" evidence="18">
    <location>
        <begin position="513"/>
        <end position="793"/>
    </location>
</feature>
<comment type="catalytic activity">
    <reaction evidence="11">
        <text>Couples ATP hydrolysis with the unwinding of duplex DNA by translocating in the 3'-5' direction.</text>
        <dbReference type="EC" id="5.6.2.4"/>
    </reaction>
</comment>
<evidence type="ECO:0000256" key="3">
    <source>
        <dbReference type="ARBA" id="ARBA00022763"/>
    </source>
</evidence>
<dbReference type="SUPFAM" id="SSF52540">
    <property type="entry name" value="P-loop containing nucleoside triphosphate hydrolases"/>
    <property type="match status" value="1"/>
</dbReference>
<dbReference type="GO" id="GO:0043138">
    <property type="term" value="F:3'-5' DNA helicase activity"/>
    <property type="evidence" value="ECO:0007669"/>
    <property type="project" value="UniProtKB-EC"/>
</dbReference>
<dbReference type="RefSeq" id="WP_147077885.1">
    <property type="nucleotide sequence ID" value="NZ_BJZT01000013.1"/>
</dbReference>
<dbReference type="PANTHER" id="PTHR11070:SF2">
    <property type="entry name" value="ATP-DEPENDENT DNA HELICASE SRS2"/>
    <property type="match status" value="1"/>
</dbReference>
<dbReference type="InterPro" id="IPR014151">
    <property type="entry name" value="DNA_helicase_AddA"/>
</dbReference>
<evidence type="ECO:0000256" key="8">
    <source>
        <dbReference type="ARBA" id="ARBA00023125"/>
    </source>
</evidence>
<dbReference type="Gene3D" id="3.40.50.300">
    <property type="entry name" value="P-loop containing nucleotide triphosphate hydrolases"/>
    <property type="match status" value="4"/>
</dbReference>
<feature type="region of interest" description="Disordered" evidence="16">
    <location>
        <begin position="921"/>
        <end position="976"/>
    </location>
</feature>
<evidence type="ECO:0000256" key="11">
    <source>
        <dbReference type="ARBA" id="ARBA00034617"/>
    </source>
</evidence>
<evidence type="ECO:0000259" key="18">
    <source>
        <dbReference type="PROSITE" id="PS51217"/>
    </source>
</evidence>
<dbReference type="InterPro" id="IPR011604">
    <property type="entry name" value="PDDEXK-like_dom_sf"/>
</dbReference>